<evidence type="ECO:0000313" key="2">
    <source>
        <dbReference type="Proteomes" id="UP001497535"/>
    </source>
</evidence>
<accession>A0ACB0XUB5</accession>
<name>A0ACB0XUB5_MELEN</name>
<organism evidence="1 2">
    <name type="scientific">Meloidogyne enterolobii</name>
    <name type="common">Root-knot nematode worm</name>
    <name type="synonym">Meloidogyne mayaguensis</name>
    <dbReference type="NCBI Taxonomy" id="390850"/>
    <lineage>
        <taxon>Eukaryota</taxon>
        <taxon>Metazoa</taxon>
        <taxon>Ecdysozoa</taxon>
        <taxon>Nematoda</taxon>
        <taxon>Chromadorea</taxon>
        <taxon>Rhabditida</taxon>
        <taxon>Tylenchina</taxon>
        <taxon>Tylenchomorpha</taxon>
        <taxon>Tylenchoidea</taxon>
        <taxon>Meloidogynidae</taxon>
        <taxon>Meloidogyninae</taxon>
        <taxon>Meloidogyne</taxon>
    </lineage>
</organism>
<dbReference type="EMBL" id="CAVMJV010000003">
    <property type="protein sequence ID" value="CAK5017967.1"/>
    <property type="molecule type" value="Genomic_DNA"/>
</dbReference>
<comment type="caution">
    <text evidence="1">The sequence shown here is derived from an EMBL/GenBank/DDBJ whole genome shotgun (WGS) entry which is preliminary data.</text>
</comment>
<protein>
    <submittedName>
        <fullName evidence="1">Uncharacterized protein</fullName>
    </submittedName>
</protein>
<sequence>MKLFILIFLLFNTIFWSLINCGENDLNLNEGTSSISNEVLEKLKKMAESSVNPQSQKYKELLKPKRKINKNTKKDINGNELGRKLRKAESDRKYYRKNKDKINENNRTYYKKNEVKRRECANKYYQKNKEKKREYDRKKYIYQK</sequence>
<proteinExistence type="predicted"/>
<gene>
    <name evidence="1" type="ORF">MENTE1834_LOCUS3680</name>
</gene>
<evidence type="ECO:0000313" key="1">
    <source>
        <dbReference type="EMBL" id="CAK5017967.1"/>
    </source>
</evidence>
<dbReference type="Proteomes" id="UP001497535">
    <property type="component" value="Unassembled WGS sequence"/>
</dbReference>
<keyword evidence="2" id="KW-1185">Reference proteome</keyword>
<reference evidence="1" key="1">
    <citation type="submission" date="2023-11" db="EMBL/GenBank/DDBJ databases">
        <authorList>
            <person name="Poullet M."/>
        </authorList>
    </citation>
    <scope>NUCLEOTIDE SEQUENCE</scope>
    <source>
        <strain evidence="1">E1834</strain>
    </source>
</reference>